<sequence>MPFLTLPIDSFPVLAELDLLIFPHKSPHNQKVSAFASSPLQKLSFHCPYSGFFTQSASLGLNKFSFDAAQLTSLYVYDYLIHSLWDFLQGCQNLVQLTVIKLTVISCYEEILVRIDLFGFLTTPALTDLCIDLSESIYANLIGKKIRPKTLLQKLLCKPKAKEALLPHLEFLRFSLDPGSGSSSDLKPSLLLDVVEVSMVGRKLGAVQRERSLSKVQMDKIVERHGDDVTSDELEKEEEESWLTSAMSKTDKKTAGTPAK</sequence>
<gene>
    <name evidence="2" type="ORF">BT96DRAFT_1010013</name>
</gene>
<reference evidence="2" key="1">
    <citation type="journal article" date="2019" name="Environ. Microbiol.">
        <title>Fungal ecological strategies reflected in gene transcription - a case study of two litter decomposers.</title>
        <authorList>
            <person name="Barbi F."/>
            <person name="Kohler A."/>
            <person name="Barry K."/>
            <person name="Baskaran P."/>
            <person name="Daum C."/>
            <person name="Fauchery L."/>
            <person name="Ihrmark K."/>
            <person name="Kuo A."/>
            <person name="LaButti K."/>
            <person name="Lipzen A."/>
            <person name="Morin E."/>
            <person name="Grigoriev I.V."/>
            <person name="Henrissat B."/>
            <person name="Lindahl B."/>
            <person name="Martin F."/>
        </authorList>
    </citation>
    <scope>NUCLEOTIDE SEQUENCE</scope>
    <source>
        <strain evidence="2">JB14</strain>
    </source>
</reference>
<protein>
    <submittedName>
        <fullName evidence="2">Uncharacterized protein</fullName>
    </submittedName>
</protein>
<proteinExistence type="predicted"/>
<evidence type="ECO:0000313" key="3">
    <source>
        <dbReference type="Proteomes" id="UP000799118"/>
    </source>
</evidence>
<name>A0A6A4GBN8_9AGAR</name>
<feature type="region of interest" description="Disordered" evidence="1">
    <location>
        <begin position="224"/>
        <end position="260"/>
    </location>
</feature>
<organism evidence="2 3">
    <name type="scientific">Gymnopus androsaceus JB14</name>
    <dbReference type="NCBI Taxonomy" id="1447944"/>
    <lineage>
        <taxon>Eukaryota</taxon>
        <taxon>Fungi</taxon>
        <taxon>Dikarya</taxon>
        <taxon>Basidiomycota</taxon>
        <taxon>Agaricomycotina</taxon>
        <taxon>Agaricomycetes</taxon>
        <taxon>Agaricomycetidae</taxon>
        <taxon>Agaricales</taxon>
        <taxon>Marasmiineae</taxon>
        <taxon>Omphalotaceae</taxon>
        <taxon>Gymnopus</taxon>
    </lineage>
</organism>
<evidence type="ECO:0000313" key="2">
    <source>
        <dbReference type="EMBL" id="KAE9382808.1"/>
    </source>
</evidence>
<feature type="compositionally biased region" description="Acidic residues" evidence="1">
    <location>
        <begin position="229"/>
        <end position="241"/>
    </location>
</feature>
<evidence type="ECO:0000256" key="1">
    <source>
        <dbReference type="SAM" id="MobiDB-lite"/>
    </source>
</evidence>
<accession>A0A6A4GBN8</accession>
<keyword evidence="3" id="KW-1185">Reference proteome</keyword>
<dbReference type="EMBL" id="ML770969">
    <property type="protein sequence ID" value="KAE9382808.1"/>
    <property type="molecule type" value="Genomic_DNA"/>
</dbReference>
<dbReference type="OrthoDB" id="3119458at2759"/>
<dbReference type="AlphaFoldDB" id="A0A6A4GBN8"/>
<dbReference type="Proteomes" id="UP000799118">
    <property type="component" value="Unassembled WGS sequence"/>
</dbReference>